<gene>
    <name evidence="2" type="ORF">NDU88_004952</name>
</gene>
<reference evidence="2" key="1">
    <citation type="journal article" date="2022" name="bioRxiv">
        <title>Sequencing and chromosome-scale assembly of the giantPleurodeles waltlgenome.</title>
        <authorList>
            <person name="Brown T."/>
            <person name="Elewa A."/>
            <person name="Iarovenko S."/>
            <person name="Subramanian E."/>
            <person name="Araus A.J."/>
            <person name="Petzold A."/>
            <person name="Susuki M."/>
            <person name="Suzuki K.-i.T."/>
            <person name="Hayashi T."/>
            <person name="Toyoda A."/>
            <person name="Oliveira C."/>
            <person name="Osipova E."/>
            <person name="Leigh N.D."/>
            <person name="Simon A."/>
            <person name="Yun M.H."/>
        </authorList>
    </citation>
    <scope>NUCLEOTIDE SEQUENCE</scope>
    <source>
        <strain evidence="2">20211129_DDA</strain>
        <tissue evidence="2">Liver</tissue>
    </source>
</reference>
<evidence type="ECO:0000313" key="2">
    <source>
        <dbReference type="EMBL" id="KAJ1107562.1"/>
    </source>
</evidence>
<name>A0AAV7MVC3_PLEWA</name>
<sequence length="132" mass="14031">MGNGRPSGQAAQRPTFADLHPRREKTSAPGSCECVRGEWQTKACHREKTANILVNAQSTSCTRVEAARGAAQAKKGGCGPVDACWRSQWRPHQKRGPPMMKSVVPDDPAGRVWVGGVAGGAHGSLLSLLLPH</sequence>
<dbReference type="AlphaFoldDB" id="A0AAV7MVC3"/>
<feature type="region of interest" description="Disordered" evidence="1">
    <location>
        <begin position="1"/>
        <end position="31"/>
    </location>
</feature>
<proteinExistence type="predicted"/>
<evidence type="ECO:0000313" key="3">
    <source>
        <dbReference type="Proteomes" id="UP001066276"/>
    </source>
</evidence>
<dbReference type="EMBL" id="JANPWB010000013">
    <property type="protein sequence ID" value="KAJ1107562.1"/>
    <property type="molecule type" value="Genomic_DNA"/>
</dbReference>
<evidence type="ECO:0000256" key="1">
    <source>
        <dbReference type="SAM" id="MobiDB-lite"/>
    </source>
</evidence>
<dbReference type="Proteomes" id="UP001066276">
    <property type="component" value="Chromosome 9"/>
</dbReference>
<organism evidence="2 3">
    <name type="scientific">Pleurodeles waltl</name>
    <name type="common">Iberian ribbed newt</name>
    <dbReference type="NCBI Taxonomy" id="8319"/>
    <lineage>
        <taxon>Eukaryota</taxon>
        <taxon>Metazoa</taxon>
        <taxon>Chordata</taxon>
        <taxon>Craniata</taxon>
        <taxon>Vertebrata</taxon>
        <taxon>Euteleostomi</taxon>
        <taxon>Amphibia</taxon>
        <taxon>Batrachia</taxon>
        <taxon>Caudata</taxon>
        <taxon>Salamandroidea</taxon>
        <taxon>Salamandridae</taxon>
        <taxon>Pleurodelinae</taxon>
        <taxon>Pleurodeles</taxon>
    </lineage>
</organism>
<protein>
    <submittedName>
        <fullName evidence="2">Uncharacterized protein</fullName>
    </submittedName>
</protein>
<accession>A0AAV7MVC3</accession>
<comment type="caution">
    <text evidence="2">The sequence shown here is derived from an EMBL/GenBank/DDBJ whole genome shotgun (WGS) entry which is preliminary data.</text>
</comment>
<keyword evidence="3" id="KW-1185">Reference proteome</keyword>